<dbReference type="Gene3D" id="1.10.287.110">
    <property type="entry name" value="DnaJ domain"/>
    <property type="match status" value="1"/>
</dbReference>
<dbReference type="GO" id="GO:0051787">
    <property type="term" value="F:misfolded protein binding"/>
    <property type="evidence" value="ECO:0007669"/>
    <property type="project" value="TreeGrafter"/>
</dbReference>
<evidence type="ECO:0000256" key="4">
    <source>
        <dbReference type="ARBA" id="ARBA00045428"/>
    </source>
</evidence>
<comment type="caution">
    <text evidence="7">The sequence shown here is derived from an EMBL/GenBank/DDBJ whole genome shotgun (WGS) entry which is preliminary data.</text>
</comment>
<dbReference type="SUPFAM" id="SSF46565">
    <property type="entry name" value="Chaperone J-domain"/>
    <property type="match status" value="1"/>
</dbReference>
<dbReference type="PRINTS" id="PR00625">
    <property type="entry name" value="JDOMAIN"/>
</dbReference>
<dbReference type="PROSITE" id="PS00636">
    <property type="entry name" value="DNAJ_1"/>
    <property type="match status" value="1"/>
</dbReference>
<keyword evidence="8" id="KW-1185">Reference proteome</keyword>
<dbReference type="InterPro" id="IPR018253">
    <property type="entry name" value="DnaJ_domain_CS"/>
</dbReference>
<feature type="domain" description="J" evidence="6">
    <location>
        <begin position="82"/>
        <end position="146"/>
    </location>
</feature>
<evidence type="ECO:0000256" key="5">
    <source>
        <dbReference type="ARBA" id="ARBA00046365"/>
    </source>
</evidence>
<dbReference type="SMART" id="SM00271">
    <property type="entry name" value="DnaJ"/>
    <property type="match status" value="1"/>
</dbReference>
<dbReference type="InterPro" id="IPR036869">
    <property type="entry name" value="J_dom_sf"/>
</dbReference>
<dbReference type="GO" id="GO:0005783">
    <property type="term" value="C:endoplasmic reticulum"/>
    <property type="evidence" value="ECO:0007669"/>
    <property type="project" value="TreeGrafter"/>
</dbReference>
<dbReference type="CDD" id="cd06257">
    <property type="entry name" value="DnaJ"/>
    <property type="match status" value="1"/>
</dbReference>
<dbReference type="GO" id="GO:0051087">
    <property type="term" value="F:protein-folding chaperone binding"/>
    <property type="evidence" value="ECO:0007669"/>
    <property type="project" value="TreeGrafter"/>
</dbReference>
<protein>
    <recommendedName>
        <fullName evidence="2">DnaJ homolog subfamily B member 9</fullName>
    </recommendedName>
    <alternativeName>
        <fullName evidence="3">Endoplasmic reticulum DNA J domain-containing protein 4</fullName>
    </alternativeName>
</protein>
<dbReference type="EMBL" id="JAATIS010000094">
    <property type="protein sequence ID" value="KAG2471218.1"/>
    <property type="molecule type" value="Genomic_DNA"/>
</dbReference>
<feature type="non-terminal residue" evidence="7">
    <location>
        <position position="236"/>
    </location>
</feature>
<evidence type="ECO:0000256" key="1">
    <source>
        <dbReference type="ARBA" id="ARBA00023186"/>
    </source>
</evidence>
<dbReference type="PANTHER" id="PTHR44360:SF1">
    <property type="entry name" value="DNAJ HOMOLOG SUBFAMILY B MEMBER 9"/>
    <property type="match status" value="1"/>
</dbReference>
<evidence type="ECO:0000256" key="2">
    <source>
        <dbReference type="ARBA" id="ARBA00040158"/>
    </source>
</evidence>
<dbReference type="AlphaFoldDB" id="A0A8X7XN23"/>
<dbReference type="PROSITE" id="PS50076">
    <property type="entry name" value="DNAJ_2"/>
    <property type="match status" value="1"/>
</dbReference>
<evidence type="ECO:0000313" key="7">
    <source>
        <dbReference type="EMBL" id="KAG2471218.1"/>
    </source>
</evidence>
<accession>A0A8X7XN23</accession>
<name>A0A8X7XN23_POLSE</name>
<sequence>MQSLLSSLPLLSASTPPWSSIIPRPADSGSSNGVRRLLLCYSRWLIRDNWNHSQAMKDPLLIHQLALLWLLLLLDSTLAVKDYYDILGMSPSATGQQIKKAFHRLAMKYHPDKNRSPGAERKFREIAEAYEVLSNEAKRQEYDDLGRQGFVHVDGEMDVDMQFFTFVFNDLHQHYDFDSDGFYPEEEVQLNWEYLEQPEGVEDEEFLGESLEEEEDDRGSFYVFGKEFDDLAAEFV</sequence>
<dbReference type="Pfam" id="PF00226">
    <property type="entry name" value="DnaJ"/>
    <property type="match status" value="1"/>
</dbReference>
<dbReference type="Proteomes" id="UP000886611">
    <property type="component" value="Unassembled WGS sequence"/>
</dbReference>
<dbReference type="InterPro" id="IPR051948">
    <property type="entry name" value="Hsp70_co-chaperone_J-domain"/>
</dbReference>
<evidence type="ECO:0000313" key="8">
    <source>
        <dbReference type="Proteomes" id="UP000886611"/>
    </source>
</evidence>
<organism evidence="7 8">
    <name type="scientific">Polypterus senegalus</name>
    <name type="common">Senegal bichir</name>
    <dbReference type="NCBI Taxonomy" id="55291"/>
    <lineage>
        <taxon>Eukaryota</taxon>
        <taxon>Metazoa</taxon>
        <taxon>Chordata</taxon>
        <taxon>Craniata</taxon>
        <taxon>Vertebrata</taxon>
        <taxon>Euteleostomi</taxon>
        <taxon>Actinopterygii</taxon>
        <taxon>Polypteriformes</taxon>
        <taxon>Polypteridae</taxon>
        <taxon>Polypterus</taxon>
    </lineage>
</organism>
<gene>
    <name evidence="7" type="primary">Dnajb9_1</name>
    <name evidence="7" type="ORF">GTO96_0005093</name>
</gene>
<keyword evidence="1" id="KW-0143">Chaperone</keyword>
<proteinExistence type="predicted"/>
<dbReference type="GO" id="GO:0036503">
    <property type="term" value="P:ERAD pathway"/>
    <property type="evidence" value="ECO:0007669"/>
    <property type="project" value="TreeGrafter"/>
</dbReference>
<evidence type="ECO:0000259" key="6">
    <source>
        <dbReference type="PROSITE" id="PS50076"/>
    </source>
</evidence>
<dbReference type="InterPro" id="IPR001623">
    <property type="entry name" value="DnaJ_domain"/>
</dbReference>
<comment type="function">
    <text evidence="4">Co-chaperone for Hsp70 protein HSPA5/BiP that acts as a key repressor of the ERN1/IRE1-mediated unfolded protein response (UPR). J domain-containing co-chaperones stimulate the ATPase activity of Hsp70 proteins and are required for efficient substrate recognition by Hsp70 proteins. In the unstressed endoplasmic reticulum, interacts with the luminal region of ERN1/IRE1 and selectively recruits HSPA5/BiP: HSPA5/BiP disrupts the dimerization of the active ERN1/IRE1 luminal region, thereby inactivating ERN1/IRE1. Also involved in endoplasmic reticulum-associated degradation (ERAD) of misfolded proteins. Required for survival of B-cell progenitors and normal antibody production.</text>
</comment>
<dbReference type="PANTHER" id="PTHR44360">
    <property type="entry name" value="DNAJ HOMOLOG SUBFAMILY B MEMBER 9"/>
    <property type="match status" value="1"/>
</dbReference>
<reference evidence="7 8" key="1">
    <citation type="journal article" date="2021" name="Cell">
        <title>Tracing the genetic footprints of vertebrate landing in non-teleost ray-finned fishes.</title>
        <authorList>
            <person name="Bi X."/>
            <person name="Wang K."/>
            <person name="Yang L."/>
            <person name="Pan H."/>
            <person name="Jiang H."/>
            <person name="Wei Q."/>
            <person name="Fang M."/>
            <person name="Yu H."/>
            <person name="Zhu C."/>
            <person name="Cai Y."/>
            <person name="He Y."/>
            <person name="Gan X."/>
            <person name="Zeng H."/>
            <person name="Yu D."/>
            <person name="Zhu Y."/>
            <person name="Jiang H."/>
            <person name="Qiu Q."/>
            <person name="Yang H."/>
            <person name="Zhang Y.E."/>
            <person name="Wang W."/>
            <person name="Zhu M."/>
            <person name="He S."/>
            <person name="Zhang G."/>
        </authorList>
    </citation>
    <scope>NUCLEOTIDE SEQUENCE [LARGE SCALE GENOMIC DNA]</scope>
    <source>
        <strain evidence="7">Bchr_013</strain>
    </source>
</reference>
<evidence type="ECO:0000256" key="3">
    <source>
        <dbReference type="ARBA" id="ARBA00041533"/>
    </source>
</evidence>
<comment type="subunit">
    <text evidence="5">Interacts with HSPA5/BiP; interaction is direct. Interacts with ERN1/IRE1 (via the luminal region). Interacts with DERL1.</text>
</comment>
<feature type="non-terminal residue" evidence="7">
    <location>
        <position position="1"/>
    </location>
</feature>